<protein>
    <recommendedName>
        <fullName evidence="4">MFS transporter</fullName>
    </recommendedName>
</protein>
<feature type="transmembrane region" description="Helical" evidence="1">
    <location>
        <begin position="125"/>
        <end position="144"/>
    </location>
</feature>
<dbReference type="CDD" id="cd15482">
    <property type="entry name" value="Sialidase_non-viral"/>
    <property type="match status" value="1"/>
</dbReference>
<proteinExistence type="predicted"/>
<gene>
    <name evidence="2" type="ORF">DLJ60_02690</name>
</gene>
<keyword evidence="1" id="KW-1133">Transmembrane helix</keyword>
<feature type="transmembrane region" description="Helical" evidence="1">
    <location>
        <begin position="338"/>
        <end position="356"/>
    </location>
</feature>
<name>A0ABX9Y9U2_MICCH</name>
<evidence type="ECO:0008006" key="4">
    <source>
        <dbReference type="Google" id="ProtNLM"/>
    </source>
</evidence>
<feature type="transmembrane region" description="Helical" evidence="1">
    <location>
        <begin position="368"/>
        <end position="389"/>
    </location>
</feature>
<dbReference type="InterPro" id="IPR036278">
    <property type="entry name" value="Sialidase_sf"/>
</dbReference>
<feature type="transmembrane region" description="Helical" evidence="1">
    <location>
        <begin position="429"/>
        <end position="450"/>
    </location>
</feature>
<feature type="transmembrane region" description="Helical" evidence="1">
    <location>
        <begin position="26"/>
        <end position="47"/>
    </location>
</feature>
<comment type="caution">
    <text evidence="2">The sequence shown here is derived from an EMBL/GenBank/DDBJ whole genome shotgun (WGS) entry which is preliminary data.</text>
</comment>
<accession>A0ABX9Y9U2</accession>
<evidence type="ECO:0000256" key="1">
    <source>
        <dbReference type="SAM" id="Phobius"/>
    </source>
</evidence>
<feature type="transmembrane region" description="Helical" evidence="1">
    <location>
        <begin position="456"/>
        <end position="477"/>
    </location>
</feature>
<dbReference type="SUPFAM" id="SSF50939">
    <property type="entry name" value="Sialidases"/>
    <property type="match status" value="1"/>
</dbReference>
<keyword evidence="1" id="KW-0812">Transmembrane</keyword>
<sequence length="506" mass="53592">MLSLIVLVLNDHVFKAAFPGLVTGKLSDVAGLVLAPPLVAVLVTLVVPRFRSRSVAGFALALVGLGFAVVKVDEQAAAAASQMWSVVSGPSLIRADPTDLLTLPALAVAAWTWRRARRDAVGHRAARLVRLVVLLPAALVAVAATSPIERPDAVATKVVDGRLAAGAATGPMSAEEGIPTWWRISDDAGVTWRDPVDAEQEALWKRVPTRIGPDHPVCVAATPQRCYRVASGRIRVEESDDAGRTWRLSWEIPEKQRELLKARYEEAGPDGKRITGQDLAVLDVPGGGHVVLVANARDGFALRDVAGRWQRIGFPGGRWKGEPPPLGMISPGDRYDDTVRALLLVPALVVLVLLVARTRAGRASGHGSSLPVLQGALQVLIAMLLFAVWTSENTTLVRLAPLVVVPLLLGAAVLTLVSRDLRAAPGRWVAEVLAAAGLTAALAGAAMVGWLHGRPVYAGTAVVLAVLGTVPGLLLGWRAARLIGPWRPPYEPPYPPAVPVDRSRPG</sequence>
<organism evidence="2 3">
    <name type="scientific">Micromonospora chalcea</name>
    <dbReference type="NCBI Taxonomy" id="1874"/>
    <lineage>
        <taxon>Bacteria</taxon>
        <taxon>Bacillati</taxon>
        <taxon>Actinomycetota</taxon>
        <taxon>Actinomycetes</taxon>
        <taxon>Micromonosporales</taxon>
        <taxon>Micromonosporaceae</taxon>
        <taxon>Micromonospora</taxon>
    </lineage>
</organism>
<reference evidence="2 3" key="1">
    <citation type="submission" date="2018-05" db="EMBL/GenBank/DDBJ databases">
        <title>Micromonospora from Atacama Desert.</title>
        <authorList>
            <person name="Carro L."/>
            <person name="Goodfellow M."/>
            <person name="Klenk H.-P."/>
        </authorList>
    </citation>
    <scope>NUCLEOTIDE SEQUENCE [LARGE SCALE GENOMIC DNA]</scope>
    <source>
        <strain evidence="2 3">LB41</strain>
    </source>
</reference>
<keyword evidence="1" id="KW-0472">Membrane</keyword>
<keyword evidence="3" id="KW-1185">Reference proteome</keyword>
<evidence type="ECO:0000313" key="2">
    <source>
        <dbReference type="EMBL" id="RQW97520.1"/>
    </source>
</evidence>
<dbReference type="Proteomes" id="UP000274694">
    <property type="component" value="Unassembled WGS sequence"/>
</dbReference>
<feature type="transmembrane region" description="Helical" evidence="1">
    <location>
        <begin position="92"/>
        <end position="113"/>
    </location>
</feature>
<evidence type="ECO:0000313" key="3">
    <source>
        <dbReference type="Proteomes" id="UP000274694"/>
    </source>
</evidence>
<feature type="transmembrane region" description="Helical" evidence="1">
    <location>
        <begin position="54"/>
        <end position="72"/>
    </location>
</feature>
<dbReference type="EMBL" id="QGTA01000092">
    <property type="protein sequence ID" value="RQW97520.1"/>
    <property type="molecule type" value="Genomic_DNA"/>
</dbReference>
<feature type="transmembrane region" description="Helical" evidence="1">
    <location>
        <begin position="395"/>
        <end position="417"/>
    </location>
</feature>